<dbReference type="Proteomes" id="UP001620295">
    <property type="component" value="Unassembled WGS sequence"/>
</dbReference>
<keyword evidence="3" id="KW-1185">Reference proteome</keyword>
<proteinExistence type="predicted"/>
<sequence>MSDARAAAGPHMTAMAAPLRRAGGSARGGAADVTSSRCRGGANGEAL</sequence>
<name>A0ABW8LI85_9ACTN</name>
<protein>
    <submittedName>
        <fullName evidence="2">Uncharacterized protein</fullName>
    </submittedName>
</protein>
<dbReference type="EMBL" id="JBJDQH010000004">
    <property type="protein sequence ID" value="MFK4265617.1"/>
    <property type="molecule type" value="Genomic_DNA"/>
</dbReference>
<evidence type="ECO:0000313" key="2">
    <source>
        <dbReference type="EMBL" id="MFK4265617.1"/>
    </source>
</evidence>
<evidence type="ECO:0000313" key="3">
    <source>
        <dbReference type="Proteomes" id="UP001620295"/>
    </source>
</evidence>
<evidence type="ECO:0000256" key="1">
    <source>
        <dbReference type="SAM" id="MobiDB-lite"/>
    </source>
</evidence>
<reference evidence="2 3" key="1">
    <citation type="submission" date="2024-11" db="EMBL/GenBank/DDBJ databases">
        <title>The Natural Products Discovery Center: Release of the First 8490 Sequenced Strains for Exploring Actinobacteria Biosynthetic Diversity.</title>
        <authorList>
            <person name="Kalkreuter E."/>
            <person name="Kautsar S.A."/>
            <person name="Yang D."/>
            <person name="Bader C.D."/>
            <person name="Teijaro C.N."/>
            <person name="Fluegel L."/>
            <person name="Davis C.M."/>
            <person name="Simpson J.R."/>
            <person name="Lauterbach L."/>
            <person name="Steele A.D."/>
            <person name="Gui C."/>
            <person name="Meng S."/>
            <person name="Li G."/>
            <person name="Viehrig K."/>
            <person name="Ye F."/>
            <person name="Su P."/>
            <person name="Kiefer A.F."/>
            <person name="Nichols A."/>
            <person name="Cepeda A.J."/>
            <person name="Yan W."/>
            <person name="Fan B."/>
            <person name="Jiang Y."/>
            <person name="Adhikari A."/>
            <person name="Zheng C.-J."/>
            <person name="Schuster L."/>
            <person name="Cowan T.M."/>
            <person name="Smanski M.J."/>
            <person name="Chevrette M.G."/>
            <person name="De Carvalho L.P.S."/>
            <person name="Shen B."/>
        </authorList>
    </citation>
    <scope>NUCLEOTIDE SEQUENCE [LARGE SCALE GENOMIC DNA]</scope>
    <source>
        <strain evidence="2 3">NPDC020863</strain>
    </source>
</reference>
<accession>A0ABW8LI85</accession>
<dbReference type="RefSeq" id="WP_404746187.1">
    <property type="nucleotide sequence ID" value="NZ_JBJDQH010000004.1"/>
</dbReference>
<gene>
    <name evidence="2" type="ORF">ACI2L5_11825</name>
</gene>
<organism evidence="2 3">
    <name type="scientific">Streptomyces milbemycinicus</name>
    <dbReference type="NCBI Taxonomy" id="476552"/>
    <lineage>
        <taxon>Bacteria</taxon>
        <taxon>Bacillati</taxon>
        <taxon>Actinomycetota</taxon>
        <taxon>Actinomycetes</taxon>
        <taxon>Kitasatosporales</taxon>
        <taxon>Streptomycetaceae</taxon>
        <taxon>Streptomyces</taxon>
    </lineage>
</organism>
<comment type="caution">
    <text evidence="2">The sequence shown here is derived from an EMBL/GenBank/DDBJ whole genome shotgun (WGS) entry which is preliminary data.</text>
</comment>
<feature type="region of interest" description="Disordered" evidence="1">
    <location>
        <begin position="1"/>
        <end position="47"/>
    </location>
</feature>
<feature type="compositionally biased region" description="Low complexity" evidence="1">
    <location>
        <begin position="1"/>
        <end position="31"/>
    </location>
</feature>